<keyword evidence="1 6" id="KW-0732">Signal</keyword>
<evidence type="ECO:0000256" key="3">
    <source>
        <dbReference type="ARBA" id="ARBA00023170"/>
    </source>
</evidence>
<keyword evidence="4" id="KW-0393">Immunoglobulin domain</keyword>
<dbReference type="OMA" id="CQYEGSM"/>
<keyword evidence="9" id="KW-1185">Reference proteome</keyword>
<sequence>MMFLCSLTVFLIMLSKLLIHAREDETVTLSCQYEGSMDSLQWYRQYPGSRPEYLLLKYRGSTDVTRADPTFLRLDKFWNLSLSSTAVSDSALYYCAMRPTVTGNPATLHDRCWLSTSH</sequence>
<keyword evidence="5" id="KW-1279">T cell receptor</keyword>
<evidence type="ECO:0000256" key="5">
    <source>
        <dbReference type="ARBA" id="ARBA00043266"/>
    </source>
</evidence>
<dbReference type="Ensembl" id="ENSPNAT00000017262.2">
    <property type="protein sequence ID" value="ENSPNAP00000029789.2"/>
    <property type="gene ID" value="ENSPNAG00000016135.2"/>
</dbReference>
<dbReference type="PANTHER" id="PTHR19367">
    <property type="entry name" value="T-CELL RECEPTOR ALPHA CHAIN V REGION"/>
    <property type="match status" value="1"/>
</dbReference>
<dbReference type="AlphaFoldDB" id="A0A3B4E3H7"/>
<dbReference type="InterPro" id="IPR051287">
    <property type="entry name" value="TCR_variable_region"/>
</dbReference>
<dbReference type="PROSITE" id="PS50835">
    <property type="entry name" value="IG_LIKE"/>
    <property type="match status" value="1"/>
</dbReference>
<dbReference type="InterPro" id="IPR013106">
    <property type="entry name" value="Ig_V-set"/>
</dbReference>
<dbReference type="Proteomes" id="UP001501920">
    <property type="component" value="Chromosome 2"/>
</dbReference>
<evidence type="ECO:0000313" key="9">
    <source>
        <dbReference type="Proteomes" id="UP001501920"/>
    </source>
</evidence>
<dbReference type="GO" id="GO:0042101">
    <property type="term" value="C:T cell receptor complex"/>
    <property type="evidence" value="ECO:0007669"/>
    <property type="project" value="UniProtKB-KW"/>
</dbReference>
<dbReference type="SMART" id="SM00409">
    <property type="entry name" value="IG"/>
    <property type="match status" value="1"/>
</dbReference>
<reference evidence="8" key="3">
    <citation type="submission" date="2025-09" db="UniProtKB">
        <authorList>
            <consortium name="Ensembl"/>
        </authorList>
    </citation>
    <scope>IDENTIFICATION</scope>
</reference>
<evidence type="ECO:0000259" key="7">
    <source>
        <dbReference type="PROSITE" id="PS50835"/>
    </source>
</evidence>
<dbReference type="InterPro" id="IPR013783">
    <property type="entry name" value="Ig-like_fold"/>
</dbReference>
<name>A0A3B4E3H7_PYGNA</name>
<dbReference type="PANTHER" id="PTHR19367:SF18">
    <property type="entry name" value="T CELL RECEPTOR ALPHA VARIABLE 16"/>
    <property type="match status" value="1"/>
</dbReference>
<dbReference type="InterPro" id="IPR036179">
    <property type="entry name" value="Ig-like_dom_sf"/>
</dbReference>
<keyword evidence="3" id="KW-0675">Receptor</keyword>
<protein>
    <recommendedName>
        <fullName evidence="7">Ig-like domain-containing protein</fullName>
    </recommendedName>
</protein>
<dbReference type="Gene3D" id="2.60.40.10">
    <property type="entry name" value="Immunoglobulins"/>
    <property type="match status" value="1"/>
</dbReference>
<evidence type="ECO:0000256" key="4">
    <source>
        <dbReference type="ARBA" id="ARBA00023319"/>
    </source>
</evidence>
<evidence type="ECO:0000256" key="2">
    <source>
        <dbReference type="ARBA" id="ARBA00023130"/>
    </source>
</evidence>
<evidence type="ECO:0000256" key="1">
    <source>
        <dbReference type="ARBA" id="ARBA00022729"/>
    </source>
</evidence>
<dbReference type="GeneTree" id="ENSGT01120000272048"/>
<dbReference type="GO" id="GO:0002250">
    <property type="term" value="P:adaptive immune response"/>
    <property type="evidence" value="ECO:0007669"/>
    <property type="project" value="UniProtKB-KW"/>
</dbReference>
<dbReference type="SMART" id="SM00406">
    <property type="entry name" value="IGv"/>
    <property type="match status" value="1"/>
</dbReference>
<dbReference type="InterPro" id="IPR007110">
    <property type="entry name" value="Ig-like_dom"/>
</dbReference>
<dbReference type="InterPro" id="IPR003599">
    <property type="entry name" value="Ig_sub"/>
</dbReference>
<keyword evidence="2" id="KW-1064">Adaptive immunity</keyword>
<reference evidence="8 9" key="1">
    <citation type="submission" date="2020-10" db="EMBL/GenBank/DDBJ databases">
        <title>Pygocentrus nattereri (red-bellied piranha) genome, fPygNat1, primary haplotype.</title>
        <authorList>
            <person name="Myers G."/>
            <person name="Meyer A."/>
            <person name="Karagic N."/>
            <person name="Pippel M."/>
            <person name="Winkler S."/>
            <person name="Tracey A."/>
            <person name="Wood J."/>
            <person name="Formenti G."/>
            <person name="Howe K."/>
            <person name="Fedrigo O."/>
            <person name="Jarvis E.D."/>
        </authorList>
    </citation>
    <scope>NUCLEOTIDE SEQUENCE [LARGE SCALE GENOMIC DNA]</scope>
</reference>
<dbReference type="SUPFAM" id="SSF48726">
    <property type="entry name" value="Immunoglobulin"/>
    <property type="match status" value="1"/>
</dbReference>
<reference evidence="8" key="2">
    <citation type="submission" date="2025-08" db="UniProtKB">
        <authorList>
            <consortium name="Ensembl"/>
        </authorList>
    </citation>
    <scope>IDENTIFICATION</scope>
</reference>
<feature type="chain" id="PRO_5043669004" description="Ig-like domain-containing protein" evidence="6">
    <location>
        <begin position="22"/>
        <end position="118"/>
    </location>
</feature>
<feature type="signal peptide" evidence="6">
    <location>
        <begin position="1"/>
        <end position="21"/>
    </location>
</feature>
<keyword evidence="5" id="KW-0391">Immunity</keyword>
<accession>A0A3B4E3H7</accession>
<organism evidence="8 9">
    <name type="scientific">Pygocentrus nattereri</name>
    <name type="common">Red-bellied piranha</name>
    <dbReference type="NCBI Taxonomy" id="42514"/>
    <lineage>
        <taxon>Eukaryota</taxon>
        <taxon>Metazoa</taxon>
        <taxon>Chordata</taxon>
        <taxon>Craniata</taxon>
        <taxon>Vertebrata</taxon>
        <taxon>Euteleostomi</taxon>
        <taxon>Actinopterygii</taxon>
        <taxon>Neopterygii</taxon>
        <taxon>Teleostei</taxon>
        <taxon>Ostariophysi</taxon>
        <taxon>Characiformes</taxon>
        <taxon>Characoidei</taxon>
        <taxon>Pygocentrus</taxon>
    </lineage>
</organism>
<evidence type="ECO:0000313" key="8">
    <source>
        <dbReference type="Ensembl" id="ENSPNAP00000029789.2"/>
    </source>
</evidence>
<dbReference type="Pfam" id="PF07686">
    <property type="entry name" value="V-set"/>
    <property type="match status" value="1"/>
</dbReference>
<proteinExistence type="predicted"/>
<feature type="domain" description="Ig-like" evidence="7">
    <location>
        <begin position="21"/>
        <end position="109"/>
    </location>
</feature>
<evidence type="ECO:0000256" key="6">
    <source>
        <dbReference type="SAM" id="SignalP"/>
    </source>
</evidence>